<reference evidence="1 2" key="1">
    <citation type="submission" date="2021-06" db="EMBL/GenBank/DDBJ databases">
        <title>Caerostris extrusa draft genome.</title>
        <authorList>
            <person name="Kono N."/>
            <person name="Arakawa K."/>
        </authorList>
    </citation>
    <scope>NUCLEOTIDE SEQUENCE [LARGE SCALE GENOMIC DNA]</scope>
</reference>
<evidence type="ECO:0000313" key="2">
    <source>
        <dbReference type="Proteomes" id="UP001054945"/>
    </source>
</evidence>
<sequence length="134" mass="15230">MSLHAGVSSMMEMEVSPNDSQSFRAEYRQPLLNNISNLTLPMLFATLCNPLNRKSEVVKRSLPLSDLRKLQIHAANHRTDGLVPKCHGARGTKDLNTSTKGKTNWFLPKVSLQYALFIYRKSWQPICHFSICIK</sequence>
<organism evidence="1 2">
    <name type="scientific">Caerostris extrusa</name>
    <name type="common">Bark spider</name>
    <name type="synonym">Caerostris bankana</name>
    <dbReference type="NCBI Taxonomy" id="172846"/>
    <lineage>
        <taxon>Eukaryota</taxon>
        <taxon>Metazoa</taxon>
        <taxon>Ecdysozoa</taxon>
        <taxon>Arthropoda</taxon>
        <taxon>Chelicerata</taxon>
        <taxon>Arachnida</taxon>
        <taxon>Araneae</taxon>
        <taxon>Araneomorphae</taxon>
        <taxon>Entelegynae</taxon>
        <taxon>Araneoidea</taxon>
        <taxon>Araneidae</taxon>
        <taxon>Caerostris</taxon>
    </lineage>
</organism>
<proteinExistence type="predicted"/>
<dbReference type="EMBL" id="BPLR01015759">
    <property type="protein sequence ID" value="GIY78457.1"/>
    <property type="molecule type" value="Genomic_DNA"/>
</dbReference>
<protein>
    <submittedName>
        <fullName evidence="1">Uncharacterized protein</fullName>
    </submittedName>
</protein>
<keyword evidence="2" id="KW-1185">Reference proteome</keyword>
<dbReference type="Proteomes" id="UP001054945">
    <property type="component" value="Unassembled WGS sequence"/>
</dbReference>
<name>A0AAV4W6V1_CAEEX</name>
<evidence type="ECO:0000313" key="1">
    <source>
        <dbReference type="EMBL" id="GIY78457.1"/>
    </source>
</evidence>
<accession>A0AAV4W6V1</accession>
<comment type="caution">
    <text evidence="1">The sequence shown here is derived from an EMBL/GenBank/DDBJ whole genome shotgun (WGS) entry which is preliminary data.</text>
</comment>
<gene>
    <name evidence="1" type="ORF">CEXT_570201</name>
</gene>
<dbReference type="AlphaFoldDB" id="A0AAV4W6V1"/>